<keyword evidence="2" id="KW-0732">Signal</keyword>
<reference evidence="3" key="1">
    <citation type="submission" date="2019-12" db="EMBL/GenBank/DDBJ databases">
        <title>An insight into the sialome of adult female Ixodes ricinus ticks feeding for 6 days.</title>
        <authorList>
            <person name="Perner J."/>
            <person name="Ribeiro J.M.C."/>
        </authorList>
    </citation>
    <scope>NUCLEOTIDE SEQUENCE</scope>
    <source>
        <strain evidence="3">Semi-engorged</strain>
        <tissue evidence="3">Salivary glands</tissue>
    </source>
</reference>
<organism evidence="3">
    <name type="scientific">Ixodes ricinus</name>
    <name type="common">Common tick</name>
    <name type="synonym">Acarus ricinus</name>
    <dbReference type="NCBI Taxonomy" id="34613"/>
    <lineage>
        <taxon>Eukaryota</taxon>
        <taxon>Metazoa</taxon>
        <taxon>Ecdysozoa</taxon>
        <taxon>Arthropoda</taxon>
        <taxon>Chelicerata</taxon>
        <taxon>Arachnida</taxon>
        <taxon>Acari</taxon>
        <taxon>Parasitiformes</taxon>
        <taxon>Ixodida</taxon>
        <taxon>Ixodoidea</taxon>
        <taxon>Ixodidae</taxon>
        <taxon>Ixodinae</taxon>
        <taxon>Ixodes</taxon>
    </lineage>
</organism>
<feature type="chain" id="PRO_5025471420" evidence="2">
    <location>
        <begin position="19"/>
        <end position="119"/>
    </location>
</feature>
<evidence type="ECO:0000256" key="1">
    <source>
        <dbReference type="SAM" id="MobiDB-lite"/>
    </source>
</evidence>
<evidence type="ECO:0000313" key="3">
    <source>
        <dbReference type="EMBL" id="MXU90958.1"/>
    </source>
</evidence>
<dbReference type="AlphaFoldDB" id="A0A6B0UNJ2"/>
<accession>A0A6B0UNJ2</accession>
<evidence type="ECO:0000256" key="2">
    <source>
        <dbReference type="SAM" id="SignalP"/>
    </source>
</evidence>
<proteinExistence type="predicted"/>
<feature type="signal peptide" evidence="2">
    <location>
        <begin position="1"/>
        <end position="18"/>
    </location>
</feature>
<feature type="compositionally biased region" description="Low complexity" evidence="1">
    <location>
        <begin position="96"/>
        <end position="106"/>
    </location>
</feature>
<dbReference type="EMBL" id="GIFC01008875">
    <property type="protein sequence ID" value="MXU90958.1"/>
    <property type="molecule type" value="Transcribed_RNA"/>
</dbReference>
<name>A0A6B0UNJ2_IXORI</name>
<feature type="region of interest" description="Disordered" evidence="1">
    <location>
        <begin position="66"/>
        <end position="119"/>
    </location>
</feature>
<sequence>MFIVLFFIYPSFLLLIHGSPFQSSEPLILKCTNRHVFARRLSRGFVPAPLAEGCLRGRRLCRRRASPGWADPRRASTRPRGAAGARTRTRTGRGVGARAARSARPACVPTAGTATSART</sequence>
<protein>
    <submittedName>
        <fullName evidence="3">Putative secreted protein</fullName>
    </submittedName>
</protein>